<dbReference type="AlphaFoldDB" id="A0AAN9TBI0"/>
<dbReference type="PANTHER" id="PTHR20903">
    <property type="entry name" value="PREFOLDIN SUBUNIT 1-RELATED"/>
    <property type="match status" value="1"/>
</dbReference>
<proteinExistence type="inferred from homology"/>
<dbReference type="Proteomes" id="UP001367676">
    <property type="component" value="Unassembled WGS sequence"/>
</dbReference>
<gene>
    <name evidence="5" type="ORF">V9T40_000700</name>
</gene>
<name>A0AAN9TBI0_9HEMI</name>
<evidence type="ECO:0000256" key="2">
    <source>
        <dbReference type="ARBA" id="ARBA00011695"/>
    </source>
</evidence>
<keyword evidence="3" id="KW-0143">Chaperone</keyword>
<evidence type="ECO:0000256" key="4">
    <source>
        <dbReference type="SAM" id="Coils"/>
    </source>
</evidence>
<comment type="similarity">
    <text evidence="1">Belongs to the prefoldin subunit beta family.</text>
</comment>
<organism evidence="5 6">
    <name type="scientific">Parthenolecanium corni</name>
    <dbReference type="NCBI Taxonomy" id="536013"/>
    <lineage>
        <taxon>Eukaryota</taxon>
        <taxon>Metazoa</taxon>
        <taxon>Ecdysozoa</taxon>
        <taxon>Arthropoda</taxon>
        <taxon>Hexapoda</taxon>
        <taxon>Insecta</taxon>
        <taxon>Pterygota</taxon>
        <taxon>Neoptera</taxon>
        <taxon>Paraneoptera</taxon>
        <taxon>Hemiptera</taxon>
        <taxon>Sternorrhyncha</taxon>
        <taxon>Coccoidea</taxon>
        <taxon>Coccidae</taxon>
        <taxon>Parthenolecanium</taxon>
    </lineage>
</organism>
<dbReference type="InterPro" id="IPR009053">
    <property type="entry name" value="Prefoldin"/>
</dbReference>
<dbReference type="InterPro" id="IPR002777">
    <property type="entry name" value="PFD_beta-like"/>
</dbReference>
<keyword evidence="4" id="KW-0175">Coiled coil</keyword>
<dbReference type="GO" id="GO:0051082">
    <property type="term" value="F:unfolded protein binding"/>
    <property type="evidence" value="ECO:0007669"/>
    <property type="project" value="InterPro"/>
</dbReference>
<comment type="caution">
    <text evidence="5">The sequence shown here is derived from an EMBL/GenBank/DDBJ whole genome shotgun (WGS) entry which is preliminary data.</text>
</comment>
<dbReference type="EMBL" id="JBBCAQ010000034">
    <property type="protein sequence ID" value="KAK7580071.1"/>
    <property type="molecule type" value="Genomic_DNA"/>
</dbReference>
<evidence type="ECO:0000313" key="6">
    <source>
        <dbReference type="Proteomes" id="UP001367676"/>
    </source>
</evidence>
<feature type="coiled-coil region" evidence="4">
    <location>
        <begin position="66"/>
        <end position="121"/>
    </location>
</feature>
<reference evidence="5 6" key="1">
    <citation type="submission" date="2024-03" db="EMBL/GenBank/DDBJ databases">
        <title>Adaptation during the transition from Ophiocordyceps entomopathogen to insect associate is accompanied by gene loss and intensified selection.</title>
        <authorList>
            <person name="Ward C.M."/>
            <person name="Onetto C.A."/>
            <person name="Borneman A.R."/>
        </authorList>
    </citation>
    <scope>NUCLEOTIDE SEQUENCE [LARGE SCALE GENOMIC DNA]</scope>
    <source>
        <strain evidence="5">AWRI1</strain>
        <tissue evidence="5">Single Adult Female</tissue>
    </source>
</reference>
<evidence type="ECO:0000256" key="3">
    <source>
        <dbReference type="ARBA" id="ARBA00023186"/>
    </source>
</evidence>
<accession>A0AAN9TBI0</accession>
<dbReference type="GO" id="GO:0005737">
    <property type="term" value="C:cytoplasm"/>
    <property type="evidence" value="ECO:0007669"/>
    <property type="project" value="TreeGrafter"/>
</dbReference>
<dbReference type="PANTHER" id="PTHR20903:SF0">
    <property type="entry name" value="PREFOLDIN SUBUNIT 1"/>
    <property type="match status" value="1"/>
</dbReference>
<dbReference type="Pfam" id="PF01920">
    <property type="entry name" value="Prefoldin_2"/>
    <property type="match status" value="1"/>
</dbReference>
<dbReference type="GO" id="GO:0044183">
    <property type="term" value="F:protein folding chaperone"/>
    <property type="evidence" value="ECO:0007669"/>
    <property type="project" value="TreeGrafter"/>
</dbReference>
<protein>
    <recommendedName>
        <fullName evidence="7">Prefoldin subunit 1</fullName>
    </recommendedName>
</protein>
<dbReference type="Gene3D" id="1.10.287.370">
    <property type="match status" value="1"/>
</dbReference>
<dbReference type="SUPFAM" id="SSF46579">
    <property type="entry name" value="Prefoldin"/>
    <property type="match status" value="1"/>
</dbReference>
<comment type="subunit">
    <text evidence="2">Heterohexamer of two PFD-alpha type and four PFD-beta type subunits.</text>
</comment>
<evidence type="ECO:0008006" key="7">
    <source>
        <dbReference type="Google" id="ProtNLM"/>
    </source>
</evidence>
<keyword evidence="6" id="KW-1185">Reference proteome</keyword>
<evidence type="ECO:0000313" key="5">
    <source>
        <dbReference type="EMBL" id="KAK7580071.1"/>
    </source>
</evidence>
<sequence>MDMELKQAFTELQKKVVGTGQKLQLKDMQISQMTRMKEENLNSTREFSKLSDDTVVYESVGRAFILTDLNQMKTNLMTENKQLDEKITTLQNDKVFLSRNLAQSEENLRELVQQKKKQADR</sequence>
<evidence type="ECO:0000256" key="1">
    <source>
        <dbReference type="ARBA" id="ARBA00008045"/>
    </source>
</evidence>
<dbReference type="GO" id="GO:0016272">
    <property type="term" value="C:prefoldin complex"/>
    <property type="evidence" value="ECO:0007669"/>
    <property type="project" value="InterPro"/>
</dbReference>